<name>A0A172RWY1_9ACTN</name>
<proteinExistence type="predicted"/>
<dbReference type="AlphaFoldDB" id="A0A172RWY1"/>
<dbReference type="RefSeq" id="WP_066660818.1">
    <property type="nucleotide sequence ID" value="NZ_CP011402.1"/>
</dbReference>
<evidence type="ECO:0000313" key="1">
    <source>
        <dbReference type="EMBL" id="SEO84119.1"/>
    </source>
</evidence>
<organism evidence="1 2">
    <name type="scientific">Denitrobacterium detoxificans</name>
    <dbReference type="NCBI Taxonomy" id="79604"/>
    <lineage>
        <taxon>Bacteria</taxon>
        <taxon>Bacillati</taxon>
        <taxon>Actinomycetota</taxon>
        <taxon>Coriobacteriia</taxon>
        <taxon>Eggerthellales</taxon>
        <taxon>Eggerthellaceae</taxon>
        <taxon>Denitrobacterium</taxon>
    </lineage>
</organism>
<protein>
    <submittedName>
        <fullName evidence="1">Uncharacterized protein</fullName>
    </submittedName>
</protein>
<evidence type="ECO:0000313" key="2">
    <source>
        <dbReference type="Proteomes" id="UP000182975"/>
    </source>
</evidence>
<dbReference type="EMBL" id="FOEC01000008">
    <property type="protein sequence ID" value="SEO84119.1"/>
    <property type="molecule type" value="Genomic_DNA"/>
</dbReference>
<gene>
    <name evidence="1" type="ORF">SAMN02910314_01352</name>
</gene>
<keyword evidence="2" id="KW-1185">Reference proteome</keyword>
<reference evidence="2" key="1">
    <citation type="submission" date="2016-10" db="EMBL/GenBank/DDBJ databases">
        <authorList>
            <person name="Varghese N."/>
        </authorList>
    </citation>
    <scope>NUCLEOTIDE SEQUENCE [LARGE SCALE GENOMIC DNA]</scope>
    <source>
        <strain evidence="2">DSM 21843</strain>
    </source>
</reference>
<dbReference type="Proteomes" id="UP000182975">
    <property type="component" value="Unassembled WGS sequence"/>
</dbReference>
<dbReference type="KEGG" id="ddt:AAY81_02195"/>
<accession>A0A172RWY1</accession>
<sequence>MNNTAKRIRTIGCICLGIALLLWAGTIAIDPSPANAPAPFAEQAEGKAASAQTHAAIGSSTIFQSPSEDQTTWQANATTQHVTLANPAGNAVDMAPHIHVDLDGSGSFEDGECVFNPIVRDEAGNVVDWGCFIAPGKQIDSITLSRTIPEGTYAARLSFTALDVRTHGETNPMSFEFTLHAQ</sequence>